<name>A0A2K1QZD9_9PEZI</name>
<dbReference type="PANTHER" id="PTHR11799:SF30">
    <property type="entry name" value="SERUM PARAOXONASE_ARYLESTERASE 2"/>
    <property type="match status" value="1"/>
</dbReference>
<evidence type="ECO:0000256" key="1">
    <source>
        <dbReference type="SAM" id="SignalP"/>
    </source>
</evidence>
<feature type="signal peptide" evidence="1">
    <location>
        <begin position="1"/>
        <end position="21"/>
    </location>
</feature>
<dbReference type="SUPFAM" id="SSF63829">
    <property type="entry name" value="Calcium-dependent phosphotriesterase"/>
    <property type="match status" value="1"/>
</dbReference>
<dbReference type="AlphaFoldDB" id="A0A2K1QZD9"/>
<evidence type="ECO:0000313" key="3">
    <source>
        <dbReference type="Proteomes" id="UP000243797"/>
    </source>
</evidence>
<reference evidence="2 3" key="1">
    <citation type="submission" date="2017-06" db="EMBL/GenBank/DDBJ databases">
        <title>Draft genome sequence of a variant of Elsinoe murrayae.</title>
        <authorList>
            <person name="Cheng Q."/>
        </authorList>
    </citation>
    <scope>NUCLEOTIDE SEQUENCE [LARGE SCALE GENOMIC DNA]</scope>
    <source>
        <strain evidence="2 3">CQ-2017a</strain>
    </source>
</reference>
<gene>
    <name evidence="2" type="ORF">CAC42_5866</name>
</gene>
<dbReference type="InterPro" id="IPR011042">
    <property type="entry name" value="6-blade_b-propeller_TolB-like"/>
</dbReference>
<proteinExistence type="predicted"/>
<dbReference type="InterPro" id="IPR051288">
    <property type="entry name" value="Serum_paraoxonase/arylesterase"/>
</dbReference>
<dbReference type="EMBL" id="NKHZ01000025">
    <property type="protein sequence ID" value="PNS20416.1"/>
    <property type="molecule type" value="Genomic_DNA"/>
</dbReference>
<dbReference type="OrthoDB" id="5307922at2759"/>
<keyword evidence="3" id="KW-1185">Reference proteome</keyword>
<evidence type="ECO:0000313" key="2">
    <source>
        <dbReference type="EMBL" id="PNS20416.1"/>
    </source>
</evidence>
<sequence length="389" mass="43379">MNYIASFALLIIAIVSPKVYTQGRLIWSLEKENAPAILKRGQAPYKFELKLPDKVRNCEDVVLDKTSGYAILSCNPTRDIWNTVMGVYSHHETTEGGLYLYDYAGRHSAEEALTPIKLMDYPYNGKDFHPLGLEYHAPSNRIFVVNLPREKPRIEVFKLHLAESAATFIQSVRHVQLPSPNSLHVLSENELYVTNDHYFPHRQNVILNQMETFGALPISSIDKVTFSNGKVEVKTVARQPFPNGIAKLNDTAYAVSSTSSGSVRLYHVDKKSGKWTERDSISVNMLPDNLSVDDEGTLFIAGHAHTTSIVKYAKSRAECNTPEGKMSQKCKELTSPSSVVSWTQQGGLKQIYTDDKYGAACTAVRDAEAKMGIISSLYDPGLLVWKESS</sequence>
<organism evidence="2 3">
    <name type="scientific">Sphaceloma murrayae</name>
    <dbReference type="NCBI Taxonomy" id="2082308"/>
    <lineage>
        <taxon>Eukaryota</taxon>
        <taxon>Fungi</taxon>
        <taxon>Dikarya</taxon>
        <taxon>Ascomycota</taxon>
        <taxon>Pezizomycotina</taxon>
        <taxon>Dothideomycetes</taxon>
        <taxon>Dothideomycetidae</taxon>
        <taxon>Myriangiales</taxon>
        <taxon>Elsinoaceae</taxon>
        <taxon>Sphaceloma</taxon>
    </lineage>
</organism>
<dbReference type="PANTHER" id="PTHR11799">
    <property type="entry name" value="PARAOXONASE"/>
    <property type="match status" value="1"/>
</dbReference>
<dbReference type="Gene3D" id="2.120.10.30">
    <property type="entry name" value="TolB, C-terminal domain"/>
    <property type="match status" value="1"/>
</dbReference>
<dbReference type="Proteomes" id="UP000243797">
    <property type="component" value="Unassembled WGS sequence"/>
</dbReference>
<keyword evidence="1" id="KW-0732">Signal</keyword>
<protein>
    <submittedName>
        <fullName evidence="2">Uncharacterized protein</fullName>
    </submittedName>
</protein>
<accession>A0A2K1QZD9</accession>
<dbReference type="InParanoid" id="A0A2K1QZD9"/>
<feature type="chain" id="PRO_5014459058" evidence="1">
    <location>
        <begin position="22"/>
        <end position="389"/>
    </location>
</feature>
<comment type="caution">
    <text evidence="2">The sequence shown here is derived from an EMBL/GenBank/DDBJ whole genome shotgun (WGS) entry which is preliminary data.</text>
</comment>